<feature type="region of interest" description="Disordered" evidence="2">
    <location>
        <begin position="913"/>
        <end position="1196"/>
    </location>
</feature>
<feature type="compositionally biased region" description="Polar residues" evidence="2">
    <location>
        <begin position="1232"/>
        <end position="1243"/>
    </location>
</feature>
<evidence type="ECO:0000256" key="2">
    <source>
        <dbReference type="SAM" id="MobiDB-lite"/>
    </source>
</evidence>
<feature type="compositionally biased region" description="Acidic residues" evidence="2">
    <location>
        <begin position="1146"/>
        <end position="1164"/>
    </location>
</feature>
<feature type="compositionally biased region" description="Basic residues" evidence="2">
    <location>
        <begin position="626"/>
        <end position="643"/>
    </location>
</feature>
<proteinExistence type="predicted"/>
<gene>
    <name evidence="3" type="ORF">CSOJ01_11052</name>
</gene>
<feature type="compositionally biased region" description="Low complexity" evidence="2">
    <location>
        <begin position="471"/>
        <end position="502"/>
    </location>
</feature>
<feature type="compositionally biased region" description="Basic and acidic residues" evidence="2">
    <location>
        <begin position="1268"/>
        <end position="1281"/>
    </location>
</feature>
<feature type="compositionally biased region" description="Acidic residues" evidence="2">
    <location>
        <begin position="292"/>
        <end position="302"/>
    </location>
</feature>
<evidence type="ECO:0000256" key="1">
    <source>
        <dbReference type="SAM" id="Coils"/>
    </source>
</evidence>
<dbReference type="Proteomes" id="UP000652219">
    <property type="component" value="Unassembled WGS sequence"/>
</dbReference>
<feature type="region of interest" description="Disordered" evidence="2">
    <location>
        <begin position="1226"/>
        <end position="1288"/>
    </location>
</feature>
<keyword evidence="1" id="KW-0175">Coiled coil</keyword>
<feature type="compositionally biased region" description="Low complexity" evidence="2">
    <location>
        <begin position="600"/>
        <end position="622"/>
    </location>
</feature>
<feature type="compositionally biased region" description="Polar residues" evidence="2">
    <location>
        <begin position="1115"/>
        <end position="1128"/>
    </location>
</feature>
<feature type="compositionally biased region" description="Basic residues" evidence="2">
    <location>
        <begin position="1"/>
        <end position="14"/>
    </location>
</feature>
<feature type="region of interest" description="Disordered" evidence="2">
    <location>
        <begin position="140"/>
        <end position="456"/>
    </location>
</feature>
<feature type="compositionally biased region" description="Acidic residues" evidence="2">
    <location>
        <begin position="707"/>
        <end position="730"/>
    </location>
</feature>
<evidence type="ECO:0008006" key="5">
    <source>
        <dbReference type="Google" id="ProtNLM"/>
    </source>
</evidence>
<name>A0A8H6MNE9_9PEZI</name>
<keyword evidence="4" id="KW-1185">Reference proteome</keyword>
<comment type="caution">
    <text evidence="3">The sequence shown here is derived from an EMBL/GenBank/DDBJ whole genome shotgun (WGS) entry which is preliminary data.</text>
</comment>
<evidence type="ECO:0000313" key="4">
    <source>
        <dbReference type="Proteomes" id="UP000652219"/>
    </source>
</evidence>
<feature type="compositionally biased region" description="Low complexity" evidence="2">
    <location>
        <begin position="1305"/>
        <end position="1337"/>
    </location>
</feature>
<feature type="region of interest" description="Disordered" evidence="2">
    <location>
        <begin position="1"/>
        <end position="114"/>
    </location>
</feature>
<feature type="region of interest" description="Disordered" evidence="2">
    <location>
        <begin position="471"/>
        <end position="653"/>
    </location>
</feature>
<feature type="compositionally biased region" description="Low complexity" evidence="2">
    <location>
        <begin position="214"/>
        <end position="227"/>
    </location>
</feature>
<feature type="region of interest" description="Disordered" evidence="2">
    <location>
        <begin position="1305"/>
        <end position="1356"/>
    </location>
</feature>
<feature type="compositionally biased region" description="Low complexity" evidence="2">
    <location>
        <begin position="1244"/>
        <end position="1267"/>
    </location>
</feature>
<dbReference type="PANTHER" id="PTHR48125:SF12">
    <property type="entry name" value="AT HOOK TRANSCRIPTION FACTOR FAMILY-RELATED"/>
    <property type="match status" value="1"/>
</dbReference>
<feature type="compositionally biased region" description="Low complexity" evidence="2">
    <location>
        <begin position="275"/>
        <end position="291"/>
    </location>
</feature>
<feature type="coiled-coil region" evidence="1">
    <location>
        <begin position="826"/>
        <end position="853"/>
    </location>
</feature>
<organism evidence="3 4">
    <name type="scientific">Colletotrichum sojae</name>
    <dbReference type="NCBI Taxonomy" id="2175907"/>
    <lineage>
        <taxon>Eukaryota</taxon>
        <taxon>Fungi</taxon>
        <taxon>Dikarya</taxon>
        <taxon>Ascomycota</taxon>
        <taxon>Pezizomycotina</taxon>
        <taxon>Sordariomycetes</taxon>
        <taxon>Hypocreomycetidae</taxon>
        <taxon>Glomerellales</taxon>
        <taxon>Glomerellaceae</taxon>
        <taxon>Colletotrichum</taxon>
        <taxon>Colletotrichum orchidearum species complex</taxon>
    </lineage>
</organism>
<feature type="compositionally biased region" description="Basic and acidic residues" evidence="2">
    <location>
        <begin position="731"/>
        <end position="740"/>
    </location>
</feature>
<feature type="compositionally biased region" description="Polar residues" evidence="2">
    <location>
        <begin position="746"/>
        <end position="757"/>
    </location>
</feature>
<feature type="compositionally biased region" description="Basic and acidic residues" evidence="2">
    <location>
        <begin position="1187"/>
        <end position="1196"/>
    </location>
</feature>
<feature type="compositionally biased region" description="Basic and acidic residues" evidence="2">
    <location>
        <begin position="588"/>
        <end position="599"/>
    </location>
</feature>
<feature type="compositionally biased region" description="Low complexity" evidence="2">
    <location>
        <begin position="511"/>
        <end position="528"/>
    </location>
</feature>
<feature type="compositionally biased region" description="Polar residues" evidence="2">
    <location>
        <begin position="397"/>
        <end position="424"/>
    </location>
</feature>
<sequence length="1356" mass="147320">MDRSRGGRPNRRKTLPTSSIQSDNSAGGESTSSIMTRSPPSAAASRTPQTAPPNRRATKPIPMSNPFTSVRSSPSTAAPAPGSTPAKGSRRKSRTGGIDGAADDEDEAYRKGPHTLRKRTKIDYSAADFEDELPEIAIPAPRAATRKRRADSEVVDEEYFTPASNKRRATSRDFSVAGLSAARRRTPARRSVVEAPPSFYSQPSDEDIVKDTIEVVGDSSDLVSSDASSDHDDEEHDVSGHISLPDSHNHTHNHNHQQSSPTQRKAKEVHQLVSPVEQQQQQQQQQKPVTQEEPEPEPEPEPEQTQHVSAVVASPERMSPSPDIAQPQPIHPSTVTIINNTDQAAPEPQSTTTKHVEPVEEFSVQPKCEEPSSPVRPTDTAPTEAAQPEAAESATTITGNQVDLGSLENSAPAPITNNSDTVSAPTAAVDGEEGNGHDHVAAPPTDEISAPVAEEQKVNVETVVAPSVNGEVVNGETVNGETVNGETVNGETVNGETGNGNVDAVEEDLPAAEQSQQPPQRPEPAAETENVKVSESFVAQAQEEPPFYEEMDVDGHGEPDVEMREDAPIEDLKQIPEEVPVEPAAEEPEPKVKESDPKATESSPKSTESSPKSTESSPQSTERSPNAKRHEHRSRRHENKTKKPLYPWSRLTPYHRGRYVKHSLYSVWVQPSAKTSNAEGPDANGDAENNEESAEQVNAAGEGQHDGDEDANADADADADAEGEVDEAERDAEHEEEHPADGQGPPASQESTYNSEAPTPALTPRQGSPVQPSAAPTGTTTPAPAAGPKWKYRQQFYFKKVRDPSEFMEFLKDTKDLSYEELWDLLEQANKALVAWQDEYKKCTKTVDDYENAVRRKAQDEAFEKKTADLDAFSKVESYIEKDFEVQGYRAGIKEKDAGVLEQRWQDRVMASSFGFEYDPHPNKVGNQDPDAQREGGGGGRQLRSQPQASAKAAEGDGVIVSGKRTRNPPKLFEGVLQDDRQATPGGNKPGPKRRGRAAAADKSFTSVPDEPEPEPEAQTVSPAKGGPRRRGRGKRAVIVESEQNTPAPEQEDVAPPPEPEQQQPPKRKRGRQPKVQPVEEPEPAPQQRTPKRGRAAKRQSNAAPAPETTDESRPTSSSSNATISDEGSTYGLRQNKRQRNWREEAGEEEEDEEEAEEEEEEIVETQPQPKRPRIRLNRKQSAPELATKKTTSERILTEIRDFLAPGTPDIPQLIVTFKLVGKDRWTVKGASRQTSTDASEYTASTPRPAPASAPASAKSSAPPSQAGEEKDYSTMTKSEKMSASMKKRWLNGSMQGAVNKRKATLAAKKAAAAAAEAKDATQGQAQPAAQQQNAVQFHQHTGILPMPSTHGGHPQ</sequence>
<accession>A0A8H6MNE9</accession>
<reference evidence="3 4" key="1">
    <citation type="journal article" date="2020" name="Phytopathology">
        <title>Genome Sequence Resources of Colletotrichum truncatum, C. plurivorum, C. musicola, and C. sojae: Four Species Pathogenic to Soybean (Glycine max).</title>
        <authorList>
            <person name="Rogerio F."/>
            <person name="Boufleur T.R."/>
            <person name="Ciampi-Guillardi M."/>
            <person name="Sukno S.A."/>
            <person name="Thon M.R."/>
            <person name="Massola Junior N.S."/>
            <person name="Baroncelli R."/>
        </authorList>
    </citation>
    <scope>NUCLEOTIDE SEQUENCE [LARGE SCALE GENOMIC DNA]</scope>
    <source>
        <strain evidence="3 4">LFN0009</strain>
    </source>
</reference>
<feature type="compositionally biased region" description="Low complexity" evidence="2">
    <location>
        <begin position="377"/>
        <end position="396"/>
    </location>
</feature>
<feature type="compositionally biased region" description="Basic and acidic residues" evidence="2">
    <location>
        <begin position="553"/>
        <end position="576"/>
    </location>
</feature>
<feature type="compositionally biased region" description="Low complexity" evidence="2">
    <location>
        <begin position="72"/>
        <end position="86"/>
    </location>
</feature>
<dbReference type="PANTHER" id="PTHR48125">
    <property type="entry name" value="LP07818P1"/>
    <property type="match status" value="1"/>
</dbReference>
<feature type="region of interest" description="Disordered" evidence="2">
    <location>
        <begin position="672"/>
        <end position="788"/>
    </location>
</feature>
<feature type="compositionally biased region" description="Polar residues" evidence="2">
    <location>
        <begin position="331"/>
        <end position="353"/>
    </location>
</feature>
<feature type="compositionally biased region" description="Polar residues" evidence="2">
    <location>
        <begin position="15"/>
        <end position="49"/>
    </location>
</feature>
<evidence type="ECO:0000313" key="3">
    <source>
        <dbReference type="EMBL" id="KAF6803237.1"/>
    </source>
</evidence>
<feature type="compositionally biased region" description="Basic residues" evidence="2">
    <location>
        <begin position="1027"/>
        <end position="1036"/>
    </location>
</feature>
<protein>
    <recommendedName>
        <fullName evidence="5">AT hook domain-containing protein</fullName>
    </recommendedName>
</protein>
<dbReference type="EMBL" id="WIGN01000244">
    <property type="protein sequence ID" value="KAF6803237.1"/>
    <property type="molecule type" value="Genomic_DNA"/>
</dbReference>
<feature type="compositionally biased region" description="Low complexity" evidence="2">
    <location>
        <begin position="774"/>
        <end position="788"/>
    </location>
</feature>